<dbReference type="AlphaFoldDB" id="A0A6I6SKF1"/>
<dbReference type="InterPro" id="IPR052163">
    <property type="entry name" value="DGC-Regulatory_Protein"/>
</dbReference>
<proteinExistence type="predicted"/>
<keyword evidence="1" id="KW-1133">Transmembrane helix</keyword>
<protein>
    <submittedName>
        <fullName evidence="3">Sensor domain-containing diguanylate cyclase</fullName>
    </submittedName>
</protein>
<keyword evidence="1" id="KW-0812">Transmembrane</keyword>
<dbReference type="InterPro" id="IPR029787">
    <property type="entry name" value="Nucleotide_cyclase"/>
</dbReference>
<dbReference type="CDD" id="cd01949">
    <property type="entry name" value="GGDEF"/>
    <property type="match status" value="1"/>
</dbReference>
<dbReference type="EMBL" id="CP035042">
    <property type="protein sequence ID" value="QHC50022.1"/>
    <property type="molecule type" value="Genomic_DNA"/>
</dbReference>
<dbReference type="Pfam" id="PF00990">
    <property type="entry name" value="GGDEF"/>
    <property type="match status" value="1"/>
</dbReference>
<accession>A0A6I6SKF1</accession>
<dbReference type="NCBIfam" id="TIGR00254">
    <property type="entry name" value="GGDEF"/>
    <property type="match status" value="1"/>
</dbReference>
<sequence>MKSNRPLIWIFLLPTLVVLIPALLFGLASVQVLKEKMTQNHAVQSADMAALLQAANYTQSLGELHQGVVDMLQQADRGELSALASYRLHSSFVNELATLGGQIQTLTETPLMIDLNHGSAQHLREAFEGYRRFIIMAGDIATVDATRARHYLDEAQHEFLRFSMLTGHLSSKLAQRSGERTSDAYQDTLGHFNTLLLFGGAILALMLVAAFYSARILNRHLLIIAEGLLALSHPHREVPELPRVQRLAELGRGQLQQLALAVLRLRESEARRLVAERKAHQLAHFDGLTELPNWRMMSEHLAHSLMLCQRNGQHGALIYLDLDLFQQINDSYGHRTGDRLLREVAQRLRTFQQEGCMVGRLGGWAAGRR</sequence>
<keyword evidence="1" id="KW-0472">Membrane</keyword>
<dbReference type="PANTHER" id="PTHR46663:SF2">
    <property type="entry name" value="GGDEF DOMAIN-CONTAINING PROTEIN"/>
    <property type="match status" value="1"/>
</dbReference>
<dbReference type="PANTHER" id="PTHR46663">
    <property type="entry name" value="DIGUANYLATE CYCLASE DGCT-RELATED"/>
    <property type="match status" value="1"/>
</dbReference>
<dbReference type="OrthoDB" id="9812260at2"/>
<reference evidence="3 4" key="1">
    <citation type="submission" date="2019-01" db="EMBL/GenBank/DDBJ databases">
        <title>Complete genome of a denitifying bacterium Halomons sp. BC-M4-5.</title>
        <authorList>
            <person name="Wang L."/>
            <person name="Shao Z."/>
        </authorList>
    </citation>
    <scope>NUCLEOTIDE SEQUENCE [LARGE SCALE GENOMIC DNA]</scope>
    <source>
        <strain evidence="3 4">BC-M4-5</strain>
    </source>
</reference>
<dbReference type="SMART" id="SM00267">
    <property type="entry name" value="GGDEF"/>
    <property type="match status" value="1"/>
</dbReference>
<dbReference type="KEGG" id="htx:EKK97_10995"/>
<evidence type="ECO:0000313" key="4">
    <source>
        <dbReference type="Proteomes" id="UP000464013"/>
    </source>
</evidence>
<dbReference type="RefSeq" id="WP_159551849.1">
    <property type="nucleotide sequence ID" value="NZ_CP035042.1"/>
</dbReference>
<feature type="domain" description="GGDEF" evidence="2">
    <location>
        <begin position="313"/>
        <end position="369"/>
    </location>
</feature>
<dbReference type="Gene3D" id="3.30.70.270">
    <property type="match status" value="1"/>
</dbReference>
<keyword evidence="4" id="KW-1185">Reference proteome</keyword>
<evidence type="ECO:0000259" key="2">
    <source>
        <dbReference type="PROSITE" id="PS50887"/>
    </source>
</evidence>
<dbReference type="PROSITE" id="PS50887">
    <property type="entry name" value="GGDEF"/>
    <property type="match status" value="1"/>
</dbReference>
<evidence type="ECO:0000256" key="1">
    <source>
        <dbReference type="SAM" id="Phobius"/>
    </source>
</evidence>
<evidence type="ECO:0000313" key="3">
    <source>
        <dbReference type="EMBL" id="QHC50022.1"/>
    </source>
</evidence>
<name>A0A6I6SKF1_9GAMM</name>
<feature type="transmembrane region" description="Helical" evidence="1">
    <location>
        <begin position="195"/>
        <end position="214"/>
    </location>
</feature>
<dbReference type="Proteomes" id="UP000464013">
    <property type="component" value="Chromosome"/>
</dbReference>
<dbReference type="SUPFAM" id="SSF55073">
    <property type="entry name" value="Nucleotide cyclase"/>
    <property type="match status" value="1"/>
</dbReference>
<dbReference type="InterPro" id="IPR000160">
    <property type="entry name" value="GGDEF_dom"/>
</dbReference>
<gene>
    <name evidence="3" type="ORF">EKK97_10995</name>
</gene>
<organism evidence="3 4">
    <name type="scientific">Billgrantia tianxiuensis</name>
    <dbReference type="NCBI Taxonomy" id="2497861"/>
    <lineage>
        <taxon>Bacteria</taxon>
        <taxon>Pseudomonadati</taxon>
        <taxon>Pseudomonadota</taxon>
        <taxon>Gammaproteobacteria</taxon>
        <taxon>Oceanospirillales</taxon>
        <taxon>Halomonadaceae</taxon>
        <taxon>Billgrantia</taxon>
    </lineage>
</organism>
<dbReference type="InterPro" id="IPR043128">
    <property type="entry name" value="Rev_trsase/Diguanyl_cyclase"/>
</dbReference>